<dbReference type="EMBL" id="QYZD01000019">
    <property type="protein sequence ID" value="RJG22040.1"/>
    <property type="molecule type" value="Genomic_DNA"/>
</dbReference>
<dbReference type="Pfam" id="PF14278">
    <property type="entry name" value="TetR_C_8"/>
    <property type="match status" value="1"/>
</dbReference>
<dbReference type="InterPro" id="IPR001647">
    <property type="entry name" value="HTH_TetR"/>
</dbReference>
<organism evidence="4 5">
    <name type="scientific">Paenibacillus thiaminolyticus</name>
    <name type="common">Bacillus thiaminolyticus</name>
    <dbReference type="NCBI Taxonomy" id="49283"/>
    <lineage>
        <taxon>Bacteria</taxon>
        <taxon>Bacillati</taxon>
        <taxon>Bacillota</taxon>
        <taxon>Bacilli</taxon>
        <taxon>Bacillales</taxon>
        <taxon>Paenibacillaceae</taxon>
        <taxon>Paenibacillus</taxon>
    </lineage>
</organism>
<comment type="caution">
    <text evidence="4">The sequence shown here is derived from an EMBL/GenBank/DDBJ whole genome shotgun (WGS) entry which is preliminary data.</text>
</comment>
<evidence type="ECO:0000313" key="4">
    <source>
        <dbReference type="EMBL" id="RJG22040.1"/>
    </source>
</evidence>
<dbReference type="PROSITE" id="PS50977">
    <property type="entry name" value="HTH_TETR_2"/>
    <property type="match status" value="1"/>
</dbReference>
<dbReference type="InterPro" id="IPR009057">
    <property type="entry name" value="Homeodomain-like_sf"/>
</dbReference>
<dbReference type="SUPFAM" id="SSF46689">
    <property type="entry name" value="Homeodomain-like"/>
    <property type="match status" value="1"/>
</dbReference>
<evidence type="ECO:0000259" key="3">
    <source>
        <dbReference type="PROSITE" id="PS50977"/>
    </source>
</evidence>
<proteinExistence type="predicted"/>
<dbReference type="InterPro" id="IPR050624">
    <property type="entry name" value="HTH-type_Tx_Regulator"/>
</dbReference>
<keyword evidence="1 2" id="KW-0238">DNA-binding</keyword>
<dbReference type="RefSeq" id="WP_119795156.1">
    <property type="nucleotide sequence ID" value="NZ_QYZD01000019.1"/>
</dbReference>
<reference evidence="4 5" key="1">
    <citation type="submission" date="2018-09" db="EMBL/GenBank/DDBJ databases">
        <title>Paenibacillus SK2017-BO5.</title>
        <authorList>
            <person name="Piskunova J.V."/>
            <person name="Dubiley S.A."/>
            <person name="Severinov K.V."/>
        </authorList>
    </citation>
    <scope>NUCLEOTIDE SEQUENCE [LARGE SCALE GENOMIC DNA]</scope>
    <source>
        <strain evidence="4 5">BO5</strain>
    </source>
</reference>
<dbReference type="InterPro" id="IPR039532">
    <property type="entry name" value="TetR_C_Firmicutes"/>
</dbReference>
<dbReference type="PANTHER" id="PTHR43479:SF23">
    <property type="entry name" value="HTH TETR-TYPE DOMAIN-CONTAINING PROTEIN"/>
    <property type="match status" value="1"/>
</dbReference>
<dbReference type="AlphaFoldDB" id="A0A3A3H060"/>
<dbReference type="Proteomes" id="UP000266177">
    <property type="component" value="Unassembled WGS sequence"/>
</dbReference>
<dbReference type="Gene3D" id="1.10.357.10">
    <property type="entry name" value="Tetracycline Repressor, domain 2"/>
    <property type="match status" value="1"/>
</dbReference>
<name>A0A3A3H060_PANTH</name>
<evidence type="ECO:0000256" key="1">
    <source>
        <dbReference type="ARBA" id="ARBA00023125"/>
    </source>
</evidence>
<feature type="domain" description="HTH tetR-type" evidence="3">
    <location>
        <begin position="14"/>
        <end position="74"/>
    </location>
</feature>
<dbReference type="PANTHER" id="PTHR43479">
    <property type="entry name" value="ACREF/ENVCD OPERON REPRESSOR-RELATED"/>
    <property type="match status" value="1"/>
</dbReference>
<sequence length="196" mass="22658">MPGISKPQTDPRIRRTRQLIKDAFVALLQEMDIGKMSISRIAERATISRVTFYLHYRDIPDMLDKMADEMIEDLQRAMNSNPALPKSPEDKVWLRLVRMLEHIAENAPFYKVILGSRRTHIFTERLLQMFTELITARFENRETASSGSKAVIQKDIAIWYGSSALIGTIVGWLRNDMPYTPAFLAKQLYLLNTRDL</sequence>
<feature type="DNA-binding region" description="H-T-H motif" evidence="2">
    <location>
        <begin position="37"/>
        <end position="56"/>
    </location>
</feature>
<accession>A0A3A3H060</accession>
<protein>
    <submittedName>
        <fullName evidence="4">TetR/AcrR family transcriptional regulator</fullName>
    </submittedName>
</protein>
<gene>
    <name evidence="4" type="ORF">DQX05_19550</name>
</gene>
<dbReference type="GO" id="GO:0003677">
    <property type="term" value="F:DNA binding"/>
    <property type="evidence" value="ECO:0007669"/>
    <property type="project" value="UniProtKB-UniRule"/>
</dbReference>
<dbReference type="OrthoDB" id="9810250at2"/>
<evidence type="ECO:0000313" key="5">
    <source>
        <dbReference type="Proteomes" id="UP000266177"/>
    </source>
</evidence>
<evidence type="ECO:0000256" key="2">
    <source>
        <dbReference type="PROSITE-ProRule" id="PRU00335"/>
    </source>
</evidence>